<reference evidence="4" key="1">
    <citation type="submission" date="2022-06" db="EMBL/GenBank/DDBJ databases">
        <title>Novel species in genus nocardia.</title>
        <authorList>
            <person name="Li F."/>
        </authorList>
    </citation>
    <scope>NUCLEOTIDE SEQUENCE</scope>
    <source>
        <strain evidence="4">CDC141</strain>
    </source>
</reference>
<sequence length="339" mass="37280">MPVTTTARLRSTFDPVDRESHGDFALARIEFGQNSALEISDGAPLLRIPMSSPGFDEFTETWLVDGAPTTGRYEDIVYAHTDEYLFAAVRIPDLPEYGEATNLAYRSAFKLIANLNFPNIFGVWNFVGGIVQPNAAGMEIYRDFVAGRAEAFKLYQDGLGKIPAATGIGTRGRGISIALLAARSLRPRHIENGRQMPAYEYPREYGPKSPNFARATVIRDAADATPRQLFVSGTASILGHATVHPGDIRKQTTTVLENIEYLIGAENLAAYDLAGHRLSDLRQLKVYVKHEADLEVVRSLVTAAVGDAADVRYLNVDVCRDDLLVEIEALIPLDRGSRR</sequence>
<feature type="binding site" evidence="2">
    <location>
        <position position="148"/>
    </location>
    <ligand>
        <name>substrate</name>
    </ligand>
</feature>
<dbReference type="InterPro" id="IPR049368">
    <property type="entry name" value="FkbO_Hyg5-like_N"/>
</dbReference>
<proteinExistence type="predicted"/>
<dbReference type="SUPFAM" id="SSF55298">
    <property type="entry name" value="YjgF-like"/>
    <property type="match status" value="1"/>
</dbReference>
<protein>
    <submittedName>
        <fullName evidence="4">FkbO/Hyg5 family chorismatase</fullName>
    </submittedName>
</protein>
<evidence type="ECO:0000256" key="1">
    <source>
        <dbReference type="PIRSR" id="PIRSR631038-1"/>
    </source>
</evidence>
<evidence type="ECO:0000313" key="4">
    <source>
        <dbReference type="EMBL" id="MCM6779062.1"/>
    </source>
</evidence>
<comment type="caution">
    <text evidence="4">The sequence shown here is derived from an EMBL/GenBank/DDBJ whole genome shotgun (WGS) entry which is preliminary data.</text>
</comment>
<dbReference type="InterPro" id="IPR035959">
    <property type="entry name" value="RutC-like_sf"/>
</dbReference>
<dbReference type="AlphaFoldDB" id="A0A9X2J0D4"/>
<accession>A0A9X2J0D4</accession>
<gene>
    <name evidence="4" type="ORF">NDR86_36855</name>
</gene>
<dbReference type="EMBL" id="JAMRXG010000036">
    <property type="protein sequence ID" value="MCM6779062.1"/>
    <property type="molecule type" value="Genomic_DNA"/>
</dbReference>
<evidence type="ECO:0000313" key="5">
    <source>
        <dbReference type="Proteomes" id="UP001139157"/>
    </source>
</evidence>
<dbReference type="InterPro" id="IPR031038">
    <property type="entry name" value="Chori_FkbO_Hyg5"/>
</dbReference>
<feature type="domain" description="Chorismatase FkbO/Hyg5-like N-terminal" evidence="3">
    <location>
        <begin position="60"/>
        <end position="181"/>
    </location>
</feature>
<dbReference type="Pfam" id="PF21168">
    <property type="entry name" value="FkbO_Hyg5-like_N"/>
    <property type="match status" value="1"/>
</dbReference>
<dbReference type="CDD" id="cd06153">
    <property type="entry name" value="YjgF_YER057c_UK114_like_5"/>
    <property type="match status" value="1"/>
</dbReference>
<feature type="binding site" evidence="2">
    <location>
        <position position="214"/>
    </location>
    <ligand>
        <name>substrate</name>
    </ligand>
</feature>
<feature type="binding site" evidence="2">
    <location>
        <position position="141"/>
    </location>
    <ligand>
        <name>substrate</name>
    </ligand>
</feature>
<feature type="binding site" evidence="2">
    <location>
        <position position="201"/>
    </location>
    <ligand>
        <name>substrate</name>
    </ligand>
</feature>
<name>A0A9X2J0D4_9NOCA</name>
<dbReference type="RefSeq" id="WP_251918934.1">
    <property type="nucleotide sequence ID" value="NZ_JAMRXG010000036.1"/>
</dbReference>
<evidence type="ECO:0000259" key="3">
    <source>
        <dbReference type="Pfam" id="PF21168"/>
    </source>
</evidence>
<feature type="active site" description="Proton acceptor" evidence="1">
    <location>
        <position position="326"/>
    </location>
</feature>
<organism evidence="4 5">
    <name type="scientific">Nocardia pulmonis</name>
    <dbReference type="NCBI Taxonomy" id="2951408"/>
    <lineage>
        <taxon>Bacteria</taxon>
        <taxon>Bacillati</taxon>
        <taxon>Actinomycetota</taxon>
        <taxon>Actinomycetes</taxon>
        <taxon>Mycobacteriales</taxon>
        <taxon>Nocardiaceae</taxon>
        <taxon>Nocardia</taxon>
    </lineage>
</organism>
<dbReference type="Proteomes" id="UP001139157">
    <property type="component" value="Unassembled WGS sequence"/>
</dbReference>
<keyword evidence="5" id="KW-1185">Reference proteome</keyword>
<dbReference type="NCBIfam" id="TIGR04444">
    <property type="entry name" value="chori_FkbO_Hyg5"/>
    <property type="match status" value="1"/>
</dbReference>
<evidence type="ECO:0000256" key="2">
    <source>
        <dbReference type="PIRSR" id="PIRSR631038-2"/>
    </source>
</evidence>
<dbReference type="Gene3D" id="3.30.1330.40">
    <property type="entry name" value="RutC-like"/>
    <property type="match status" value="1"/>
</dbReference>